<keyword evidence="1" id="KW-0479">Metal-binding</keyword>
<evidence type="ECO:0000256" key="4">
    <source>
        <dbReference type="ARBA" id="ARBA00023163"/>
    </source>
</evidence>
<evidence type="ECO:0000313" key="9">
    <source>
        <dbReference type="Proteomes" id="UP000054302"/>
    </source>
</evidence>
<dbReference type="InterPro" id="IPR007219">
    <property type="entry name" value="XnlR_reg_dom"/>
</dbReference>
<dbReference type="Gene3D" id="4.10.240.10">
    <property type="entry name" value="Zn(2)-C6 fungal-type DNA-binding domain"/>
    <property type="match status" value="1"/>
</dbReference>
<keyword evidence="9" id="KW-1185">Reference proteome</keyword>
<dbReference type="RefSeq" id="XP_016223265.1">
    <property type="nucleotide sequence ID" value="XM_016370972.1"/>
</dbReference>
<dbReference type="AlphaFoldDB" id="A0A0D1XU18"/>
<dbReference type="GO" id="GO:0000981">
    <property type="term" value="F:DNA-binding transcription factor activity, RNA polymerase II-specific"/>
    <property type="evidence" value="ECO:0007669"/>
    <property type="project" value="InterPro"/>
</dbReference>
<proteinExistence type="predicted"/>
<dbReference type="GO" id="GO:0005634">
    <property type="term" value="C:nucleus"/>
    <property type="evidence" value="ECO:0007669"/>
    <property type="project" value="TreeGrafter"/>
</dbReference>
<dbReference type="GO" id="GO:0006351">
    <property type="term" value="P:DNA-templated transcription"/>
    <property type="evidence" value="ECO:0007669"/>
    <property type="project" value="InterPro"/>
</dbReference>
<dbReference type="GeneID" id="27324050"/>
<dbReference type="GO" id="GO:0000435">
    <property type="term" value="P:positive regulation of transcription from RNA polymerase II promoter by galactose"/>
    <property type="evidence" value="ECO:0007669"/>
    <property type="project" value="TreeGrafter"/>
</dbReference>
<dbReference type="OrthoDB" id="4132787at2759"/>
<dbReference type="STRING" id="212818.A0A0D1XU18"/>
<dbReference type="SMART" id="SM00906">
    <property type="entry name" value="Fungal_trans"/>
    <property type="match status" value="1"/>
</dbReference>
<dbReference type="InterPro" id="IPR036864">
    <property type="entry name" value="Zn2-C6_fun-type_DNA-bd_sf"/>
</dbReference>
<sequence>MTLQESNPLFAHEQRLRGRTRGIQACDQCRASKRKCDGGRPVCGTCAKRPSRVACIYEKPASRKSRTTRRIELLETRIAELSKAQLGGDDDLSNEPGFSNDAETLAPTTAQVFSPSVYQTLDSFPGFQDPEISSFNNLPPALSSAEGGWKGEQTTSAKVERRLGGIRVTPISSDEHENEKESDRIDGMGLVAGDMTDIASLDTEQIGYFGRSSTINFVGHVQSILGASSPRPDETSPYSTEDMPSHNRRRHPEYPEEYVIPPRKEADNFLRSFWVNVHPLYPFIDRVEFDRHYEEIWSADSTENSNPSYEYSDPLFWPHSTISKPDKIPESRRFHILLNIMMALGCHCDDSGPIADVATRSHLFWLRAKGLLERDFDVFNRPRVQFIQALLLIAVYLQCSTELTGACWNIAGVAIRLSQGLGIPSSAKSESVRLRRMLETEGNTDYVATLTSRWRIWAGCVIVDRTLATTYGRPAMISRGAADISICGFNAEMNEGLGSQQDPQIRSLIYMNEMLKLHEVLDCVTVKYSKSCGDQDLEMDPTNRAAEKSVFTGRSLICQIERGDFDDLLHSDAALSGWESETPPGMKMLCAHELHPGTAFDPRIDKQVVALRARYLYGRVLTFRPLLLQKIARNRERVVEKRHQQTVSSILTKALVEQGPGLCVDAAEELVATMAWVHQHNIKAAIEPWYTVFYMYTCAMILLVDRLCQADNSRTERTINIWNSCLEVLDRYQSKSRTARRCVKLLKLSEESFFAATREARQDTATPAIPHANTQHNESTKFDTGAGQTLYQQLDMSEISHPDLIDPRESQNVGESWSSQWTDDQIDLAWLGTLPFDLDFDERCGALW</sequence>
<dbReference type="PROSITE" id="PS00463">
    <property type="entry name" value="ZN2_CY6_FUNGAL_1"/>
    <property type="match status" value="1"/>
</dbReference>
<evidence type="ECO:0000313" key="8">
    <source>
        <dbReference type="EMBL" id="KIV91691.1"/>
    </source>
</evidence>
<evidence type="ECO:0000256" key="5">
    <source>
        <dbReference type="ARBA" id="ARBA00023242"/>
    </source>
</evidence>
<feature type="domain" description="Zn(2)-C6 fungal-type" evidence="7">
    <location>
        <begin position="25"/>
        <end position="57"/>
    </location>
</feature>
<dbReference type="InterPro" id="IPR051127">
    <property type="entry name" value="Fungal_SecMet_Regulators"/>
</dbReference>
<dbReference type="PANTHER" id="PTHR47424">
    <property type="entry name" value="REGULATORY PROTEIN GAL4"/>
    <property type="match status" value="1"/>
</dbReference>
<accession>A0A0D1XU18</accession>
<dbReference type="OMA" id="EWTINSI"/>
<dbReference type="InterPro" id="IPR001138">
    <property type="entry name" value="Zn2Cys6_DnaBD"/>
</dbReference>
<dbReference type="Pfam" id="PF00172">
    <property type="entry name" value="Zn_clus"/>
    <property type="match status" value="1"/>
</dbReference>
<feature type="region of interest" description="Disordered" evidence="6">
    <location>
        <begin position="226"/>
        <end position="252"/>
    </location>
</feature>
<protein>
    <recommendedName>
        <fullName evidence="7">Zn(2)-C6 fungal-type domain-containing protein</fullName>
    </recommendedName>
</protein>
<keyword evidence="2" id="KW-0805">Transcription regulation</keyword>
<gene>
    <name evidence="8" type="ORF">PV10_06205</name>
</gene>
<dbReference type="HOGENOM" id="CLU_008511_1_0_1"/>
<evidence type="ECO:0000256" key="1">
    <source>
        <dbReference type="ARBA" id="ARBA00022723"/>
    </source>
</evidence>
<evidence type="ECO:0000256" key="2">
    <source>
        <dbReference type="ARBA" id="ARBA00023015"/>
    </source>
</evidence>
<dbReference type="SMART" id="SM00066">
    <property type="entry name" value="GAL4"/>
    <property type="match status" value="1"/>
</dbReference>
<dbReference type="PANTHER" id="PTHR47424:SF3">
    <property type="entry name" value="REGULATORY PROTEIN GAL4"/>
    <property type="match status" value="1"/>
</dbReference>
<dbReference type="GO" id="GO:0008270">
    <property type="term" value="F:zinc ion binding"/>
    <property type="evidence" value="ECO:0007669"/>
    <property type="project" value="InterPro"/>
</dbReference>
<keyword evidence="3" id="KW-0238">DNA-binding</keyword>
<reference evidence="8 9" key="1">
    <citation type="submission" date="2015-01" db="EMBL/GenBank/DDBJ databases">
        <title>The Genome Sequence of Exophiala mesophila CBS40295.</title>
        <authorList>
            <consortium name="The Broad Institute Genomics Platform"/>
            <person name="Cuomo C."/>
            <person name="de Hoog S."/>
            <person name="Gorbushina A."/>
            <person name="Stielow B."/>
            <person name="Teixiera M."/>
            <person name="Abouelleil A."/>
            <person name="Chapman S.B."/>
            <person name="Priest M."/>
            <person name="Young S.K."/>
            <person name="Wortman J."/>
            <person name="Nusbaum C."/>
            <person name="Birren B."/>
        </authorList>
    </citation>
    <scope>NUCLEOTIDE SEQUENCE [LARGE SCALE GENOMIC DNA]</scope>
    <source>
        <strain evidence="8 9">CBS 40295</strain>
    </source>
</reference>
<evidence type="ECO:0000259" key="7">
    <source>
        <dbReference type="PROSITE" id="PS50048"/>
    </source>
</evidence>
<dbReference type="CDD" id="cd12148">
    <property type="entry name" value="fungal_TF_MHR"/>
    <property type="match status" value="1"/>
</dbReference>
<evidence type="ECO:0000256" key="3">
    <source>
        <dbReference type="ARBA" id="ARBA00023125"/>
    </source>
</evidence>
<dbReference type="PROSITE" id="PS50048">
    <property type="entry name" value="ZN2_CY6_FUNGAL_2"/>
    <property type="match status" value="1"/>
</dbReference>
<dbReference type="SUPFAM" id="SSF57701">
    <property type="entry name" value="Zn2/Cys6 DNA-binding domain"/>
    <property type="match status" value="1"/>
</dbReference>
<name>A0A0D1XU18_EXOME</name>
<keyword evidence="5" id="KW-0539">Nucleus</keyword>
<evidence type="ECO:0000256" key="6">
    <source>
        <dbReference type="SAM" id="MobiDB-lite"/>
    </source>
</evidence>
<dbReference type="VEuPathDB" id="FungiDB:PV10_06205"/>
<dbReference type="CDD" id="cd00067">
    <property type="entry name" value="GAL4"/>
    <property type="match status" value="1"/>
</dbReference>
<dbReference type="GO" id="GO:0000978">
    <property type="term" value="F:RNA polymerase II cis-regulatory region sequence-specific DNA binding"/>
    <property type="evidence" value="ECO:0007669"/>
    <property type="project" value="TreeGrafter"/>
</dbReference>
<dbReference type="EMBL" id="KN847523">
    <property type="protein sequence ID" value="KIV91691.1"/>
    <property type="molecule type" value="Genomic_DNA"/>
</dbReference>
<dbReference type="Pfam" id="PF04082">
    <property type="entry name" value="Fungal_trans"/>
    <property type="match status" value="1"/>
</dbReference>
<organism evidence="8 9">
    <name type="scientific">Exophiala mesophila</name>
    <name type="common">Black yeast-like fungus</name>
    <dbReference type="NCBI Taxonomy" id="212818"/>
    <lineage>
        <taxon>Eukaryota</taxon>
        <taxon>Fungi</taxon>
        <taxon>Dikarya</taxon>
        <taxon>Ascomycota</taxon>
        <taxon>Pezizomycotina</taxon>
        <taxon>Eurotiomycetes</taxon>
        <taxon>Chaetothyriomycetidae</taxon>
        <taxon>Chaetothyriales</taxon>
        <taxon>Herpotrichiellaceae</taxon>
        <taxon>Exophiala</taxon>
    </lineage>
</organism>
<keyword evidence="4" id="KW-0804">Transcription</keyword>
<dbReference type="Proteomes" id="UP000054302">
    <property type="component" value="Unassembled WGS sequence"/>
</dbReference>